<evidence type="ECO:0000256" key="3">
    <source>
        <dbReference type="ARBA" id="ARBA00022729"/>
    </source>
</evidence>
<dbReference type="InterPro" id="IPR023614">
    <property type="entry name" value="Porin_dom_sf"/>
</dbReference>
<dbReference type="GO" id="GO:0016020">
    <property type="term" value="C:membrane"/>
    <property type="evidence" value="ECO:0007669"/>
    <property type="project" value="InterPro"/>
</dbReference>
<dbReference type="Pfam" id="PF03573">
    <property type="entry name" value="OprD"/>
    <property type="match status" value="1"/>
</dbReference>
<evidence type="ECO:0000313" key="5">
    <source>
        <dbReference type="EMBL" id="MDY6485993.1"/>
    </source>
</evidence>
<evidence type="ECO:0000256" key="1">
    <source>
        <dbReference type="ARBA" id="ARBA00009075"/>
    </source>
</evidence>
<evidence type="ECO:0000256" key="2">
    <source>
        <dbReference type="ARBA" id="ARBA00022448"/>
    </source>
</evidence>
<accession>A0AB35UWA4</accession>
<dbReference type="Gene3D" id="2.40.160.10">
    <property type="entry name" value="Porin"/>
    <property type="match status" value="1"/>
</dbReference>
<reference evidence="5 6" key="1">
    <citation type="submission" date="2023-11" db="EMBL/GenBank/DDBJ databases">
        <title>The common occurrence of Acinetobacte faecalis in cattle feces and its emended description.</title>
        <authorList>
            <person name="Kyselkova M."/>
            <person name="Xanthopoulou K."/>
            <person name="Shestivska V."/>
            <person name="Spanelova P."/>
            <person name="Maixnerova M."/>
            <person name="Higgins P.G."/>
            <person name="Nemec A."/>
        </authorList>
    </citation>
    <scope>NUCLEOTIDE SEQUENCE [LARGE SCALE GENOMIC DNA]</scope>
    <source>
        <strain evidence="5 6">ANC 7483</strain>
    </source>
</reference>
<evidence type="ECO:0000313" key="6">
    <source>
        <dbReference type="Proteomes" id="UP001278995"/>
    </source>
</evidence>
<comment type="caution">
    <text evidence="5">The sequence shown here is derived from an EMBL/GenBank/DDBJ whole genome shotgun (WGS) entry which is preliminary data.</text>
</comment>
<gene>
    <name evidence="5" type="ORF">SKM51_02010</name>
</gene>
<proteinExistence type="inferred from homology"/>
<keyword evidence="2" id="KW-0813">Transport</keyword>
<keyword evidence="3 4" id="KW-0732">Signal</keyword>
<sequence>MQKSTKILFATLIPTLLISNTYASEQSDAKGFVEDATGSVLFRTGLNTRDKKNGKTDQNSSGQSAIFKLDSGFTQGTIGFGVGILADGGFKIGDNAHAGTDMIPAENDGATDQFGNVTPRDHWIRGGGYVKARISNTTLTYGTQTVNSPVFASNLGRIAPEYYEGVSITSHEIENLELTLGKYTKNVRASQVNSDANKLDKAITWGAKYKVNDQLNASYYGLDIKDRLKRHYVNTNFTQPLNENSSLVYDFNAYHTKWDPEGNTYSETTNDKNNRSNSIWAFSTTYNIGPHSVMLAYQQNTGNTGYDYNNNADGGGSIVLPNSYLSDFAGAGEKSVNLQYSFDFGALDIPGLTWTTAYAYGWDIDVANADRTRLITDNAKESEFFNQIKYTVQSGFAKDVSFRARNYIYRADAAYRENYMPNIDEWRVFLDIPIKLF</sequence>
<protein>
    <submittedName>
        <fullName evidence="5">OprD family outer membrane porin</fullName>
    </submittedName>
</protein>
<dbReference type="PANTHER" id="PTHR34596">
    <property type="entry name" value="CHITOPORIN"/>
    <property type="match status" value="1"/>
</dbReference>
<organism evidence="5 6">
    <name type="scientific">Acinetobacter faecalis</name>
    <dbReference type="NCBI Taxonomy" id="2665161"/>
    <lineage>
        <taxon>Bacteria</taxon>
        <taxon>Pseudomonadati</taxon>
        <taxon>Pseudomonadota</taxon>
        <taxon>Gammaproteobacteria</taxon>
        <taxon>Moraxellales</taxon>
        <taxon>Moraxellaceae</taxon>
        <taxon>Acinetobacter</taxon>
    </lineage>
</organism>
<dbReference type="RefSeq" id="WP_321099270.1">
    <property type="nucleotide sequence ID" value="NZ_JAXHPL010000006.1"/>
</dbReference>
<dbReference type="Proteomes" id="UP001278995">
    <property type="component" value="Unassembled WGS sequence"/>
</dbReference>
<dbReference type="PANTHER" id="PTHR34596:SF2">
    <property type="entry name" value="CHITOPORIN"/>
    <property type="match status" value="1"/>
</dbReference>
<evidence type="ECO:0000256" key="4">
    <source>
        <dbReference type="SAM" id="SignalP"/>
    </source>
</evidence>
<feature type="chain" id="PRO_5044289756" evidence="4">
    <location>
        <begin position="24"/>
        <end position="437"/>
    </location>
</feature>
<dbReference type="InterPro" id="IPR005318">
    <property type="entry name" value="OM_porin_bac"/>
</dbReference>
<comment type="similarity">
    <text evidence="1">Belongs to the outer membrane porin (Opr) (TC 1.B.25) family.</text>
</comment>
<dbReference type="EMBL" id="JAXHPL010000006">
    <property type="protein sequence ID" value="MDY6485993.1"/>
    <property type="molecule type" value="Genomic_DNA"/>
</dbReference>
<dbReference type="GO" id="GO:0015288">
    <property type="term" value="F:porin activity"/>
    <property type="evidence" value="ECO:0007669"/>
    <property type="project" value="TreeGrafter"/>
</dbReference>
<dbReference type="AlphaFoldDB" id="A0AB35UWA4"/>
<feature type="signal peptide" evidence="4">
    <location>
        <begin position="1"/>
        <end position="23"/>
    </location>
</feature>
<name>A0AB35UWA4_9GAMM</name>